<comment type="caution">
    <text evidence="2">The sequence shown here is derived from an EMBL/GenBank/DDBJ whole genome shotgun (WGS) entry which is preliminary data.</text>
</comment>
<evidence type="ECO:0000313" key="2">
    <source>
        <dbReference type="EMBL" id="KAK1934748.1"/>
    </source>
</evidence>
<reference evidence="2" key="1">
    <citation type="journal article" date="2014" name="Nucleic Acids Res.">
        <title>The evolutionary dynamics of variant antigen genes in Babesia reveal a history of genomic innovation underlying host-parasite interaction.</title>
        <authorList>
            <person name="Jackson A.P."/>
            <person name="Otto T.D."/>
            <person name="Darby A."/>
            <person name="Ramaprasad A."/>
            <person name="Xia D."/>
            <person name="Echaide I.E."/>
            <person name="Farber M."/>
            <person name="Gahlot S."/>
            <person name="Gamble J."/>
            <person name="Gupta D."/>
            <person name="Gupta Y."/>
            <person name="Jackson L."/>
            <person name="Malandrin L."/>
            <person name="Malas T.B."/>
            <person name="Moussa E."/>
            <person name="Nair M."/>
            <person name="Reid A.J."/>
            <person name="Sanders M."/>
            <person name="Sharma J."/>
            <person name="Tracey A."/>
            <person name="Quail M.A."/>
            <person name="Weir W."/>
            <person name="Wastling J.M."/>
            <person name="Hall N."/>
            <person name="Willadsen P."/>
            <person name="Lingelbach K."/>
            <person name="Shiels B."/>
            <person name="Tait A."/>
            <person name="Berriman M."/>
            <person name="Allred D.R."/>
            <person name="Pain A."/>
        </authorList>
    </citation>
    <scope>NUCLEOTIDE SEQUENCE</scope>
    <source>
        <strain evidence="2">1802A</strain>
    </source>
</reference>
<evidence type="ECO:0000256" key="1">
    <source>
        <dbReference type="SAM" id="SignalP"/>
    </source>
</evidence>
<accession>A0AAD9LFI4</accession>
<name>A0AAD9LFI4_BABDI</name>
<keyword evidence="1" id="KW-0732">Signal</keyword>
<dbReference type="Proteomes" id="UP001195914">
    <property type="component" value="Unassembled WGS sequence"/>
</dbReference>
<feature type="chain" id="PRO_5042102804" evidence="1">
    <location>
        <begin position="20"/>
        <end position="218"/>
    </location>
</feature>
<organism evidence="2 3">
    <name type="scientific">Babesia divergens</name>
    <dbReference type="NCBI Taxonomy" id="32595"/>
    <lineage>
        <taxon>Eukaryota</taxon>
        <taxon>Sar</taxon>
        <taxon>Alveolata</taxon>
        <taxon>Apicomplexa</taxon>
        <taxon>Aconoidasida</taxon>
        <taxon>Piroplasmida</taxon>
        <taxon>Babesiidae</taxon>
        <taxon>Babesia</taxon>
    </lineage>
</organism>
<dbReference type="EMBL" id="JAHBMH010000062">
    <property type="protein sequence ID" value="KAK1934748.1"/>
    <property type="molecule type" value="Genomic_DNA"/>
</dbReference>
<reference evidence="2" key="2">
    <citation type="submission" date="2021-05" db="EMBL/GenBank/DDBJ databases">
        <authorList>
            <person name="Pain A."/>
        </authorList>
    </citation>
    <scope>NUCLEOTIDE SEQUENCE</scope>
    <source>
        <strain evidence="2">1802A</strain>
    </source>
</reference>
<sequence length="218" mass="24633">MVPLCILFQFCLFLGATLSQVEGTEAPKHMEYDTEILRQSFGFDRYTSTVSTKVCKRENAEELSCDDEKVCLTVSFNKEHGKDDVLVRKVHLIVGNSVSIAPVNDVAIKGVTYGCTDLYTADLDKNETISKVLLLEFDKIKLIKVFSDPDVYYLIDGVKYKQINEEQFQSYAASINSIINKTLEHKGYDIMFQIGDMAKTGYLTTQTPHSWVPVSMEI</sequence>
<proteinExistence type="predicted"/>
<feature type="signal peptide" evidence="1">
    <location>
        <begin position="1"/>
        <end position="19"/>
    </location>
</feature>
<keyword evidence="3" id="KW-1185">Reference proteome</keyword>
<evidence type="ECO:0000313" key="3">
    <source>
        <dbReference type="Proteomes" id="UP001195914"/>
    </source>
</evidence>
<protein>
    <submittedName>
        <fullName evidence="2">Uncharacterized protein</fullName>
    </submittedName>
</protein>
<gene>
    <name evidence="2" type="ORF">X943_000817</name>
</gene>
<dbReference type="AlphaFoldDB" id="A0AAD9LFI4"/>